<dbReference type="InterPro" id="IPR000719">
    <property type="entry name" value="Prot_kinase_dom"/>
</dbReference>
<name>A0A540WIC6_9BACT</name>
<dbReference type="PROSITE" id="PS50011">
    <property type="entry name" value="PROTEIN_KINASE_DOM"/>
    <property type="match status" value="1"/>
</dbReference>
<feature type="compositionally biased region" description="Basic and acidic residues" evidence="2">
    <location>
        <begin position="30"/>
        <end position="41"/>
    </location>
</feature>
<gene>
    <name evidence="4" type="ORF">FJV41_48780</name>
</gene>
<proteinExistence type="inferred from homology"/>
<keyword evidence="4" id="KW-0808">Transferase</keyword>
<dbReference type="PANTHER" id="PTHR10566">
    <property type="entry name" value="CHAPERONE-ACTIVITY OF BC1 COMPLEX CABC1 -RELATED"/>
    <property type="match status" value="1"/>
</dbReference>
<evidence type="ECO:0000313" key="5">
    <source>
        <dbReference type="Proteomes" id="UP000315369"/>
    </source>
</evidence>
<sequence>MSSLRAVPEKVEPARPVKEAAPSSPARVPMAREQRVSSAVDRWRKREAQDSRIEAAKALGQQLRARSWEAPPTPHQREAEQYRASIGKTLLQLGVWIFGALWLLVRIGADVLQRRDSIQSRGQHLRRLIERAGGTWIKLGQQMAIRVDLLPYPVAQELEKMLDAAPPIPFSQVREIVERSLQRPIAEVFSELSAAPVGSGSVACVYRAVLHGGEEVAVKVRRPGVGSLFAADMRALGWILGLAELWFVPPGYSRQLLHELSTMLYEELDFVREARYTELFQDRMDKLGQRFVRSPRVYGELSNHEVLVTEFVSGIWLKDLISAAERKDEPGLSSLATLGIVPRKVARRLLKIARLCAQEGLFFHADLHPANVMVQPDSRLVLIDFGSCGAFTARERRVWREIADAQANEDVGRMVSAVLALLEPLPAVDVEEFSRKLEGIFWQDLYANKSRTSRWWERTSANLWIGFFKLAQEYRVPMNLNTLRMIRSTMLSDSLAARLEPRIDHYREYRRYEVQLGRRMRERLNRKLDSLSEDRSFIRYEQFYEAAVAGFYRVQRFLDSSTYRFAVTERTVSFALSQALRAGSWLLLGALTVRV</sequence>
<evidence type="ECO:0000313" key="4">
    <source>
        <dbReference type="EMBL" id="TQF08647.1"/>
    </source>
</evidence>
<dbReference type="Pfam" id="PF03109">
    <property type="entry name" value="ABC1"/>
    <property type="match status" value="1"/>
</dbReference>
<dbReference type="OrthoDB" id="9795390at2"/>
<evidence type="ECO:0000259" key="3">
    <source>
        <dbReference type="PROSITE" id="PS50011"/>
    </source>
</evidence>
<dbReference type="InterPro" id="IPR050154">
    <property type="entry name" value="UbiB_kinase"/>
</dbReference>
<comment type="similarity">
    <text evidence="1">Belongs to the protein kinase superfamily. ADCK protein kinase family.</text>
</comment>
<dbReference type="InterPro" id="IPR004147">
    <property type="entry name" value="ABC1_dom"/>
</dbReference>
<dbReference type="Gene3D" id="1.10.510.10">
    <property type="entry name" value="Transferase(Phosphotransferase) domain 1"/>
    <property type="match status" value="1"/>
</dbReference>
<keyword evidence="5" id="KW-1185">Reference proteome</keyword>
<keyword evidence="4" id="KW-0418">Kinase</keyword>
<accession>A0A540WIC6</accession>
<reference evidence="4 5" key="1">
    <citation type="submission" date="2019-06" db="EMBL/GenBank/DDBJ databases">
        <authorList>
            <person name="Livingstone P."/>
            <person name="Whitworth D."/>
        </authorList>
    </citation>
    <scope>NUCLEOTIDE SEQUENCE [LARGE SCALE GENOMIC DNA]</scope>
    <source>
        <strain evidence="4 5">AM401</strain>
    </source>
</reference>
<feature type="region of interest" description="Disordered" evidence="2">
    <location>
        <begin position="1"/>
        <end position="41"/>
    </location>
</feature>
<organism evidence="4 5">
    <name type="scientific">Myxococcus llanfairpwllgwyngyllgogerychwyrndrobwllllantysiliogogogochensis</name>
    <dbReference type="NCBI Taxonomy" id="2590453"/>
    <lineage>
        <taxon>Bacteria</taxon>
        <taxon>Pseudomonadati</taxon>
        <taxon>Myxococcota</taxon>
        <taxon>Myxococcia</taxon>
        <taxon>Myxococcales</taxon>
        <taxon>Cystobacterineae</taxon>
        <taxon>Myxococcaceae</taxon>
        <taxon>Myxococcus</taxon>
    </lineage>
</organism>
<evidence type="ECO:0000256" key="2">
    <source>
        <dbReference type="SAM" id="MobiDB-lite"/>
    </source>
</evidence>
<dbReference type="PANTHER" id="PTHR10566:SF113">
    <property type="entry name" value="PROTEIN ACTIVITY OF BC1 COMPLEX KINASE 7, CHLOROPLASTIC"/>
    <property type="match status" value="1"/>
</dbReference>
<dbReference type="InterPro" id="IPR011009">
    <property type="entry name" value="Kinase-like_dom_sf"/>
</dbReference>
<dbReference type="EMBL" id="VIFM01000496">
    <property type="protein sequence ID" value="TQF08647.1"/>
    <property type="molecule type" value="Genomic_DNA"/>
</dbReference>
<evidence type="ECO:0000256" key="1">
    <source>
        <dbReference type="ARBA" id="ARBA00009670"/>
    </source>
</evidence>
<comment type="caution">
    <text evidence="4">The sequence shown here is derived from an EMBL/GenBank/DDBJ whole genome shotgun (WGS) entry which is preliminary data.</text>
</comment>
<dbReference type="GO" id="GO:0004672">
    <property type="term" value="F:protein kinase activity"/>
    <property type="evidence" value="ECO:0007669"/>
    <property type="project" value="InterPro"/>
</dbReference>
<dbReference type="GO" id="GO:0005524">
    <property type="term" value="F:ATP binding"/>
    <property type="evidence" value="ECO:0007669"/>
    <property type="project" value="InterPro"/>
</dbReference>
<feature type="compositionally biased region" description="Basic and acidic residues" evidence="2">
    <location>
        <begin position="7"/>
        <end position="18"/>
    </location>
</feature>
<dbReference type="SUPFAM" id="SSF56112">
    <property type="entry name" value="Protein kinase-like (PK-like)"/>
    <property type="match status" value="1"/>
</dbReference>
<protein>
    <submittedName>
        <fullName evidence="4">AarF/ABC1/UbiB kinase family protein</fullName>
    </submittedName>
</protein>
<dbReference type="Proteomes" id="UP000315369">
    <property type="component" value="Unassembled WGS sequence"/>
</dbReference>
<feature type="domain" description="Protein kinase" evidence="3">
    <location>
        <begin position="191"/>
        <end position="558"/>
    </location>
</feature>
<dbReference type="AlphaFoldDB" id="A0A540WIC6"/>
<dbReference type="CDD" id="cd05121">
    <property type="entry name" value="ABC1_ADCK3-like"/>
    <property type="match status" value="1"/>
</dbReference>
<dbReference type="RefSeq" id="WP_141649453.1">
    <property type="nucleotide sequence ID" value="NZ_VIFM01000496.1"/>
</dbReference>
<feature type="non-terminal residue" evidence="4">
    <location>
        <position position="595"/>
    </location>
</feature>